<dbReference type="EMBL" id="SMLL01000008">
    <property type="protein sequence ID" value="TFY96888.1"/>
    <property type="molecule type" value="Genomic_DNA"/>
</dbReference>
<dbReference type="SMART" id="SM00612">
    <property type="entry name" value="Kelch"/>
    <property type="match status" value="3"/>
</dbReference>
<evidence type="ECO:0000256" key="3">
    <source>
        <dbReference type="SAM" id="SignalP"/>
    </source>
</evidence>
<dbReference type="InterPro" id="IPR006652">
    <property type="entry name" value="Kelch_1"/>
</dbReference>
<evidence type="ECO:0000313" key="6">
    <source>
        <dbReference type="EMBL" id="TFY96888.1"/>
    </source>
</evidence>
<dbReference type="AlphaFoldDB" id="A0A4Z0BG66"/>
<evidence type="ECO:0000256" key="1">
    <source>
        <dbReference type="ARBA" id="ARBA00022729"/>
    </source>
</evidence>
<dbReference type="PANTHER" id="PTHR32208:SF21">
    <property type="entry name" value="LOW QUALITY PROTEIN: ALDEHYDE OXIDASE GLOX-LIKE"/>
    <property type="match status" value="1"/>
</dbReference>
<dbReference type="SUPFAM" id="SSF81296">
    <property type="entry name" value="E set domains"/>
    <property type="match status" value="3"/>
</dbReference>
<sequence>MRPFMNSLRHAAAVLVAVLSVGLAPAQADSRIGAWGSWNTLPFFPVHNHLLPDGRVMLWPGDAGINGDQGMLLDPRTQNLSSVAKAGFDVFCSGHVFLADGRLLVAGGHIANYIGEPRASVYDPRADSWTATPDMNLGRWYPTVTTLANGDALVVSGDVDTSTANNPLPQVYETATNTWRSLYDAQLVQHLYPNMFLAPDGRVAAVGPTERTRLLDTSGTGKWTMLATIRPGGHRDYGAAVMYDSGKILFLGGGSPPTNRAEVLDLNAAVPAWRSVAPMSVARRQVNATVLPDGKVLVTGGTSGTGFNDMSSPVYAAELWDSATEQWTTLAAAKVPRLYHSGAMLLADGTVLTTGGNDQRTPEVFHPPYLFKGARPEISSAPASIAWGQRFTVHSMQASMIAKVTLIRLASVTHSVDMNQRLNVLGFSPGQGLLEVTAPASGNIAPPGHYLLFLVDQNGVPSLGRVVQLGATAAAPTPPQLTGLSPSSAVAGGSDFSLNVAGQGFVAGAAVHWNGSARPTTMVSAGQLTALIAQADIATAGSYSVTARNPGSAASNVLPFTVTEPLPAPPPPQLTGMQPSTTVAGGAGFTLELTGQGFVADAAAYWNGSARPTTVVSATQLTAQIGQADITAAGNYSVTARNPGSAASGALTFTVTAPPPPPPPPSFQLSVSKTGTESSKGLVTSSPAGINCGTNCSASFSEQQQPVVLTATVKGNARFMGWSGAGCSGVGTCTVSMGSNQSVSARFERR</sequence>
<feature type="signal peptide" evidence="3">
    <location>
        <begin position="1"/>
        <end position="28"/>
    </location>
</feature>
<evidence type="ECO:0000313" key="7">
    <source>
        <dbReference type="Proteomes" id="UP000297564"/>
    </source>
</evidence>
<reference evidence="6 7" key="1">
    <citation type="submission" date="2019-03" db="EMBL/GenBank/DDBJ databases">
        <title>Ramlibacter rhizophilus CCTCC AB2015357, whole genome shotgun sequence.</title>
        <authorList>
            <person name="Zhang X."/>
            <person name="Feng G."/>
            <person name="Zhu H."/>
        </authorList>
    </citation>
    <scope>NUCLEOTIDE SEQUENCE [LARGE SCALE GENOMIC DNA]</scope>
    <source>
        <strain evidence="6 7">CCTCC AB2015357</strain>
    </source>
</reference>
<dbReference type="Gene3D" id="2.60.40.10">
    <property type="entry name" value="Immunoglobulins"/>
    <property type="match status" value="3"/>
</dbReference>
<evidence type="ECO:0000259" key="4">
    <source>
        <dbReference type="Pfam" id="PF07250"/>
    </source>
</evidence>
<feature type="chain" id="PRO_5021209022" evidence="3">
    <location>
        <begin position="29"/>
        <end position="750"/>
    </location>
</feature>
<dbReference type="SUPFAM" id="SSF50965">
    <property type="entry name" value="Galactose oxidase, central domain"/>
    <property type="match status" value="1"/>
</dbReference>
<dbReference type="OrthoDB" id="8673369at2"/>
<feature type="compositionally biased region" description="Polar residues" evidence="2">
    <location>
        <begin position="667"/>
        <end position="682"/>
    </location>
</feature>
<proteinExistence type="predicted"/>
<dbReference type="InterPro" id="IPR011043">
    <property type="entry name" value="Gal_Oxase/kelch_b-propeller"/>
</dbReference>
<gene>
    <name evidence="6" type="ORF">EZ242_19640</name>
</gene>
<dbReference type="Gene3D" id="2.130.10.80">
    <property type="entry name" value="Galactose oxidase/kelch, beta-propeller"/>
    <property type="match status" value="1"/>
</dbReference>
<dbReference type="PANTHER" id="PTHR32208">
    <property type="entry name" value="SECRETED PROTEIN-RELATED"/>
    <property type="match status" value="1"/>
</dbReference>
<organism evidence="6 7">
    <name type="scientific">Ramlibacter rhizophilus</name>
    <dbReference type="NCBI Taxonomy" id="1781167"/>
    <lineage>
        <taxon>Bacteria</taxon>
        <taxon>Pseudomonadati</taxon>
        <taxon>Pseudomonadota</taxon>
        <taxon>Betaproteobacteria</taxon>
        <taxon>Burkholderiales</taxon>
        <taxon>Comamonadaceae</taxon>
        <taxon>Ramlibacter</taxon>
    </lineage>
</organism>
<keyword evidence="7" id="KW-1185">Reference proteome</keyword>
<feature type="region of interest" description="Disordered" evidence="2">
    <location>
        <begin position="659"/>
        <end position="682"/>
    </location>
</feature>
<dbReference type="Pfam" id="PF09118">
    <property type="entry name" value="GO-like_E_set"/>
    <property type="match status" value="1"/>
</dbReference>
<evidence type="ECO:0000259" key="5">
    <source>
        <dbReference type="Pfam" id="PF09118"/>
    </source>
</evidence>
<dbReference type="Pfam" id="PF07250">
    <property type="entry name" value="Glyoxal_oxid_N"/>
    <property type="match status" value="1"/>
</dbReference>
<name>A0A4Z0BG66_9BURK</name>
<dbReference type="Proteomes" id="UP000297564">
    <property type="component" value="Unassembled WGS sequence"/>
</dbReference>
<evidence type="ECO:0000256" key="2">
    <source>
        <dbReference type="SAM" id="MobiDB-lite"/>
    </source>
</evidence>
<keyword evidence="1 3" id="KW-0732">Signal</keyword>
<dbReference type="InterPro" id="IPR015202">
    <property type="entry name" value="GO-like_E_set"/>
</dbReference>
<dbReference type="InterPro" id="IPR037293">
    <property type="entry name" value="Gal_Oxidase_central_sf"/>
</dbReference>
<protein>
    <submittedName>
        <fullName evidence="6">DUF1929 domain-containing protein</fullName>
    </submittedName>
</protein>
<dbReference type="InterPro" id="IPR014756">
    <property type="entry name" value="Ig_E-set"/>
</dbReference>
<dbReference type="InterPro" id="IPR009880">
    <property type="entry name" value="Glyoxal_oxidase_N"/>
</dbReference>
<comment type="caution">
    <text evidence="6">The sequence shown here is derived from an EMBL/GenBank/DDBJ whole genome shotgun (WGS) entry which is preliminary data.</text>
</comment>
<accession>A0A4Z0BG66</accession>
<dbReference type="InterPro" id="IPR013783">
    <property type="entry name" value="Ig-like_fold"/>
</dbReference>
<feature type="domain" description="Glyoxal oxidase N-terminal" evidence="4">
    <location>
        <begin position="265"/>
        <end position="360"/>
    </location>
</feature>
<dbReference type="CDD" id="cd02851">
    <property type="entry name" value="E_set_GO_C"/>
    <property type="match status" value="1"/>
</dbReference>
<feature type="domain" description="Galactose oxidase-like Early set" evidence="5">
    <location>
        <begin position="375"/>
        <end position="468"/>
    </location>
</feature>